<dbReference type="STRING" id="7244.B4LQW0"/>
<sequence>MQMPGPDKVRTWRIERRMRSDSCANYCEATAQSCTKHKMQSQNLNWGIAAAGRITQDFVTALGTIENCRHVVQAVADVEGARAQEFAQRNQIPRHYDGFEELSLDRDVDVVYVGTLNPFHYAVVRLMLSRGKHVLCETPLCLGLQQARELYALAEQRGLFLMEGMWSRFFPSYDRLRELLLSNCIGEVKLIRLQHGFRLVNVERINSRSLGGSITLDIGIYALQLGQFVFGTAPVKIIPSGTQLNAERVDVKTEFILDYGENRRLMALITGLENLGNDAIIVGTKGEIKLSNYWCCTQLTQSNNPPESWPLPSAKFDFHYTNSCGLRYEAEEVRKCIEKRLLESPKYTHAASLELIALTDQIRRQIGVSYDDVLGREV</sequence>
<comment type="catalytic activity">
    <reaction evidence="9">
        <text>(1R,2R)-1,2-dihydrobenzene-1,2-diol + NADP(+) = catechol + NADPH + H(+)</text>
        <dbReference type="Rhea" id="RHEA:16729"/>
        <dbReference type="ChEBI" id="CHEBI:10702"/>
        <dbReference type="ChEBI" id="CHEBI:15378"/>
        <dbReference type="ChEBI" id="CHEBI:18135"/>
        <dbReference type="ChEBI" id="CHEBI:57783"/>
        <dbReference type="ChEBI" id="CHEBI:58349"/>
        <dbReference type="EC" id="1.3.1.20"/>
    </reaction>
</comment>
<dbReference type="InterPro" id="IPR000683">
    <property type="entry name" value="Gfo/Idh/MocA-like_OxRdtase_N"/>
</dbReference>
<dbReference type="HOGENOM" id="CLU_023194_7_2_1"/>
<reference evidence="13 14" key="1">
    <citation type="journal article" date="2007" name="Nature">
        <title>Evolution of genes and genomes on the Drosophila phylogeny.</title>
        <authorList>
            <consortium name="Drosophila 12 Genomes Consortium"/>
            <person name="Clark A.G."/>
            <person name="Eisen M.B."/>
            <person name="Smith D.R."/>
            <person name="Bergman C.M."/>
            <person name="Oliver B."/>
            <person name="Markow T.A."/>
            <person name="Kaufman T.C."/>
            <person name="Kellis M."/>
            <person name="Gelbart W."/>
            <person name="Iyer V.N."/>
            <person name="Pollard D.A."/>
            <person name="Sackton T.B."/>
            <person name="Larracuente A.M."/>
            <person name="Singh N.D."/>
            <person name="Abad J.P."/>
            <person name="Abt D.N."/>
            <person name="Adryan B."/>
            <person name="Aguade M."/>
            <person name="Akashi H."/>
            <person name="Anderson W.W."/>
            <person name="Aquadro C.F."/>
            <person name="Ardell D.H."/>
            <person name="Arguello R."/>
            <person name="Artieri C.G."/>
            <person name="Barbash D.A."/>
            <person name="Barker D."/>
            <person name="Barsanti P."/>
            <person name="Batterham P."/>
            <person name="Batzoglou S."/>
            <person name="Begun D."/>
            <person name="Bhutkar A."/>
            <person name="Blanco E."/>
            <person name="Bosak S.A."/>
            <person name="Bradley R.K."/>
            <person name="Brand A.D."/>
            <person name="Brent M.R."/>
            <person name="Brooks A.N."/>
            <person name="Brown R.H."/>
            <person name="Butlin R.K."/>
            <person name="Caggese C."/>
            <person name="Calvi B.R."/>
            <person name="Bernardo de Carvalho A."/>
            <person name="Caspi A."/>
            <person name="Castrezana S."/>
            <person name="Celniker S.E."/>
            <person name="Chang J.L."/>
            <person name="Chapple C."/>
            <person name="Chatterji S."/>
            <person name="Chinwalla A."/>
            <person name="Civetta A."/>
            <person name="Clifton S.W."/>
            <person name="Comeron J.M."/>
            <person name="Costello J.C."/>
            <person name="Coyne J.A."/>
            <person name="Daub J."/>
            <person name="David R.G."/>
            <person name="Delcher A.L."/>
            <person name="Delehaunty K."/>
            <person name="Do C.B."/>
            <person name="Ebling H."/>
            <person name="Edwards K."/>
            <person name="Eickbush T."/>
            <person name="Evans J.D."/>
            <person name="Filipski A."/>
            <person name="Findeiss S."/>
            <person name="Freyhult E."/>
            <person name="Fulton L."/>
            <person name="Fulton R."/>
            <person name="Garcia A.C."/>
            <person name="Gardiner A."/>
            <person name="Garfield D.A."/>
            <person name="Garvin B.E."/>
            <person name="Gibson G."/>
            <person name="Gilbert D."/>
            <person name="Gnerre S."/>
            <person name="Godfrey J."/>
            <person name="Good R."/>
            <person name="Gotea V."/>
            <person name="Gravely B."/>
            <person name="Greenberg A.J."/>
            <person name="Griffiths-Jones S."/>
            <person name="Gross S."/>
            <person name="Guigo R."/>
            <person name="Gustafson E.A."/>
            <person name="Haerty W."/>
            <person name="Hahn M.W."/>
            <person name="Halligan D.L."/>
            <person name="Halpern A.L."/>
            <person name="Halter G.M."/>
            <person name="Han M.V."/>
            <person name="Heger A."/>
            <person name="Hillier L."/>
            <person name="Hinrichs A.S."/>
            <person name="Holmes I."/>
            <person name="Hoskins R.A."/>
            <person name="Hubisz M.J."/>
            <person name="Hultmark D."/>
            <person name="Huntley M.A."/>
            <person name="Jaffe D.B."/>
            <person name="Jagadeeshan S."/>
            <person name="Jeck W.R."/>
            <person name="Johnson J."/>
            <person name="Jones C.D."/>
            <person name="Jordan W.C."/>
            <person name="Karpen G.H."/>
            <person name="Kataoka E."/>
            <person name="Keightley P.D."/>
            <person name="Kheradpour P."/>
            <person name="Kirkness E.F."/>
            <person name="Koerich L.B."/>
            <person name="Kristiansen K."/>
            <person name="Kudrna D."/>
            <person name="Kulathinal R.J."/>
            <person name="Kumar S."/>
            <person name="Kwok R."/>
            <person name="Lander E."/>
            <person name="Langley C.H."/>
            <person name="Lapoint R."/>
            <person name="Lazzaro B.P."/>
            <person name="Lee S.J."/>
            <person name="Levesque L."/>
            <person name="Li R."/>
            <person name="Lin C.F."/>
            <person name="Lin M.F."/>
            <person name="Lindblad-Toh K."/>
            <person name="Llopart A."/>
            <person name="Long M."/>
            <person name="Low L."/>
            <person name="Lozovsky E."/>
            <person name="Lu J."/>
            <person name="Luo M."/>
            <person name="Machado C.A."/>
            <person name="Makalowski W."/>
            <person name="Marzo M."/>
            <person name="Matsuda M."/>
            <person name="Matzkin L."/>
            <person name="McAllister B."/>
            <person name="McBride C.S."/>
            <person name="McKernan B."/>
            <person name="McKernan K."/>
            <person name="Mendez-Lago M."/>
            <person name="Minx P."/>
            <person name="Mollenhauer M.U."/>
            <person name="Montooth K."/>
            <person name="Mount S.M."/>
            <person name="Mu X."/>
            <person name="Myers E."/>
            <person name="Negre B."/>
            <person name="Newfeld S."/>
            <person name="Nielsen R."/>
            <person name="Noor M.A."/>
            <person name="O'Grady P."/>
            <person name="Pachter L."/>
            <person name="Papaceit M."/>
            <person name="Parisi M.J."/>
            <person name="Parisi M."/>
            <person name="Parts L."/>
            <person name="Pedersen J.S."/>
            <person name="Pesole G."/>
            <person name="Phillippy A.M."/>
            <person name="Ponting C.P."/>
            <person name="Pop M."/>
            <person name="Porcelli D."/>
            <person name="Powell J.R."/>
            <person name="Prohaska S."/>
            <person name="Pruitt K."/>
            <person name="Puig M."/>
            <person name="Quesneville H."/>
            <person name="Ram K.R."/>
            <person name="Rand D."/>
            <person name="Rasmussen M.D."/>
            <person name="Reed L.K."/>
            <person name="Reenan R."/>
            <person name="Reily A."/>
            <person name="Remington K.A."/>
            <person name="Rieger T.T."/>
            <person name="Ritchie M.G."/>
            <person name="Robin C."/>
            <person name="Rogers Y.H."/>
            <person name="Rohde C."/>
            <person name="Rozas J."/>
            <person name="Rubenfield M.J."/>
            <person name="Ruiz A."/>
            <person name="Russo S."/>
            <person name="Salzberg S.L."/>
            <person name="Sanchez-Gracia A."/>
            <person name="Saranga D.J."/>
            <person name="Sato H."/>
            <person name="Schaeffer S.W."/>
            <person name="Schatz M.C."/>
            <person name="Schlenke T."/>
            <person name="Schwartz R."/>
            <person name="Segarra C."/>
            <person name="Singh R.S."/>
            <person name="Sirot L."/>
            <person name="Sirota M."/>
            <person name="Sisneros N.B."/>
            <person name="Smith C.D."/>
            <person name="Smith T.F."/>
            <person name="Spieth J."/>
            <person name="Stage D.E."/>
            <person name="Stark A."/>
            <person name="Stephan W."/>
            <person name="Strausberg R.L."/>
            <person name="Strempel S."/>
            <person name="Sturgill D."/>
            <person name="Sutton G."/>
            <person name="Sutton G.G."/>
            <person name="Tao W."/>
            <person name="Teichmann S."/>
            <person name="Tobari Y.N."/>
            <person name="Tomimura Y."/>
            <person name="Tsolas J.M."/>
            <person name="Valente V.L."/>
            <person name="Venter E."/>
            <person name="Venter J.C."/>
            <person name="Vicario S."/>
            <person name="Vieira F.G."/>
            <person name="Vilella A.J."/>
            <person name="Villasante A."/>
            <person name="Walenz B."/>
            <person name="Wang J."/>
            <person name="Wasserman M."/>
            <person name="Watts T."/>
            <person name="Wilson D."/>
            <person name="Wilson R.K."/>
            <person name="Wing R.A."/>
            <person name="Wolfner M.F."/>
            <person name="Wong A."/>
            <person name="Wong G.K."/>
            <person name="Wu C.I."/>
            <person name="Wu G."/>
            <person name="Yamamoto D."/>
            <person name="Yang H.P."/>
            <person name="Yang S.P."/>
            <person name="Yorke J.A."/>
            <person name="Yoshida K."/>
            <person name="Zdobnov E."/>
            <person name="Zhang P."/>
            <person name="Zhang Y."/>
            <person name="Zimin A.V."/>
            <person name="Baldwin J."/>
            <person name="Abdouelleil A."/>
            <person name="Abdulkadir J."/>
            <person name="Abebe A."/>
            <person name="Abera B."/>
            <person name="Abreu J."/>
            <person name="Acer S.C."/>
            <person name="Aftuck L."/>
            <person name="Alexander A."/>
            <person name="An P."/>
            <person name="Anderson E."/>
            <person name="Anderson S."/>
            <person name="Arachi H."/>
            <person name="Azer M."/>
            <person name="Bachantsang P."/>
            <person name="Barry A."/>
            <person name="Bayul T."/>
            <person name="Berlin A."/>
            <person name="Bessette D."/>
            <person name="Bloom T."/>
            <person name="Blye J."/>
            <person name="Boguslavskiy L."/>
            <person name="Bonnet C."/>
            <person name="Boukhgalter B."/>
            <person name="Bourzgui I."/>
            <person name="Brown A."/>
            <person name="Cahill P."/>
            <person name="Channer S."/>
            <person name="Cheshatsang Y."/>
            <person name="Chuda L."/>
            <person name="Citroen M."/>
            <person name="Collymore A."/>
            <person name="Cooke P."/>
            <person name="Costello M."/>
            <person name="D'Aco K."/>
            <person name="Daza R."/>
            <person name="De Haan G."/>
            <person name="DeGray S."/>
            <person name="DeMaso C."/>
            <person name="Dhargay N."/>
            <person name="Dooley K."/>
            <person name="Dooley E."/>
            <person name="Doricent M."/>
            <person name="Dorje P."/>
            <person name="Dorjee K."/>
            <person name="Dupes A."/>
            <person name="Elong R."/>
            <person name="Falk J."/>
            <person name="Farina A."/>
            <person name="Faro S."/>
            <person name="Ferguson D."/>
            <person name="Fisher S."/>
            <person name="Foley C.D."/>
            <person name="Franke A."/>
            <person name="Friedrich D."/>
            <person name="Gadbois L."/>
            <person name="Gearin G."/>
            <person name="Gearin C.R."/>
            <person name="Giannoukos G."/>
            <person name="Goode T."/>
            <person name="Graham J."/>
            <person name="Grandbois E."/>
            <person name="Grewal S."/>
            <person name="Gyaltsen K."/>
            <person name="Hafez N."/>
            <person name="Hagos B."/>
            <person name="Hall J."/>
            <person name="Henson C."/>
            <person name="Hollinger A."/>
            <person name="Honan T."/>
            <person name="Huard M.D."/>
            <person name="Hughes L."/>
            <person name="Hurhula B."/>
            <person name="Husby M.E."/>
            <person name="Kamat A."/>
            <person name="Kanga B."/>
            <person name="Kashin S."/>
            <person name="Khazanovich D."/>
            <person name="Kisner P."/>
            <person name="Lance K."/>
            <person name="Lara M."/>
            <person name="Lee W."/>
            <person name="Lennon N."/>
            <person name="Letendre F."/>
            <person name="LeVine R."/>
            <person name="Lipovsky A."/>
            <person name="Liu X."/>
            <person name="Liu J."/>
            <person name="Liu S."/>
            <person name="Lokyitsang T."/>
            <person name="Lokyitsang Y."/>
            <person name="Lubonja R."/>
            <person name="Lui A."/>
            <person name="MacDonald P."/>
            <person name="Magnisalis V."/>
            <person name="Maru K."/>
            <person name="Matthews C."/>
            <person name="McCusker W."/>
            <person name="McDonough S."/>
            <person name="Mehta T."/>
            <person name="Meldrim J."/>
            <person name="Meneus L."/>
            <person name="Mihai O."/>
            <person name="Mihalev A."/>
            <person name="Mihova T."/>
            <person name="Mittelman R."/>
            <person name="Mlenga V."/>
            <person name="Montmayeur A."/>
            <person name="Mulrain L."/>
            <person name="Navidi A."/>
            <person name="Naylor J."/>
            <person name="Negash T."/>
            <person name="Nguyen T."/>
            <person name="Nguyen N."/>
            <person name="Nicol R."/>
            <person name="Norbu C."/>
            <person name="Norbu N."/>
            <person name="Novod N."/>
            <person name="O'Neill B."/>
            <person name="Osman S."/>
            <person name="Markiewicz E."/>
            <person name="Oyono O.L."/>
            <person name="Patti C."/>
            <person name="Phunkhang P."/>
            <person name="Pierre F."/>
            <person name="Priest M."/>
            <person name="Raghuraman S."/>
            <person name="Rege F."/>
            <person name="Reyes R."/>
            <person name="Rise C."/>
            <person name="Rogov P."/>
            <person name="Ross K."/>
            <person name="Ryan E."/>
            <person name="Settipalli S."/>
            <person name="Shea T."/>
            <person name="Sherpa N."/>
            <person name="Shi L."/>
            <person name="Shih D."/>
            <person name="Sparrow T."/>
            <person name="Spaulding J."/>
            <person name="Stalker J."/>
            <person name="Stange-Thomann N."/>
            <person name="Stavropoulos S."/>
            <person name="Stone C."/>
            <person name="Strader C."/>
            <person name="Tesfaye S."/>
            <person name="Thomson T."/>
            <person name="Thoulutsang Y."/>
            <person name="Thoulutsang D."/>
            <person name="Topham K."/>
            <person name="Topping I."/>
            <person name="Tsamla T."/>
            <person name="Vassiliev H."/>
            <person name="Vo A."/>
            <person name="Wangchuk T."/>
            <person name="Wangdi T."/>
            <person name="Weiand M."/>
            <person name="Wilkinson J."/>
            <person name="Wilson A."/>
            <person name="Yadav S."/>
            <person name="Young G."/>
            <person name="Yu Q."/>
            <person name="Zembek L."/>
            <person name="Zhong D."/>
            <person name="Zimmer A."/>
            <person name="Zwirko Z."/>
            <person name="Jaffe D.B."/>
            <person name="Alvarez P."/>
            <person name="Brockman W."/>
            <person name="Butler J."/>
            <person name="Chin C."/>
            <person name="Gnerre S."/>
            <person name="Grabherr M."/>
            <person name="Kleber M."/>
            <person name="Mauceli E."/>
            <person name="MacCallum I."/>
        </authorList>
    </citation>
    <scope>NUCLEOTIDE SEQUENCE [LARGE SCALE GENOMIC DNA]</scope>
    <source>
        <strain evidence="14">Tucson 15010-1051.87</strain>
    </source>
</reference>
<dbReference type="PANTHER" id="PTHR22604:SF105">
    <property type="entry name" value="TRANS-1,2-DIHYDROBENZENE-1,2-DIOL DEHYDROGENASE"/>
    <property type="match status" value="1"/>
</dbReference>
<dbReference type="OrthoDB" id="2129491at2759"/>
<comment type="catalytic activity">
    <reaction evidence="10">
        <text>D-xylose + NADP(+) = D-xylono-1,5-lactone + NADPH + H(+)</text>
        <dbReference type="Rhea" id="RHEA:22000"/>
        <dbReference type="ChEBI" id="CHEBI:15378"/>
        <dbReference type="ChEBI" id="CHEBI:15867"/>
        <dbReference type="ChEBI" id="CHEBI:53455"/>
        <dbReference type="ChEBI" id="CHEBI:57783"/>
        <dbReference type="ChEBI" id="CHEBI:58349"/>
        <dbReference type="EC" id="1.1.1.179"/>
    </reaction>
</comment>
<evidence type="ECO:0000259" key="12">
    <source>
        <dbReference type="Pfam" id="PF22725"/>
    </source>
</evidence>
<evidence type="ECO:0000313" key="14">
    <source>
        <dbReference type="Proteomes" id="UP000008792"/>
    </source>
</evidence>
<feature type="domain" description="GFO/IDH/MocA-like oxidoreductase" evidence="12">
    <location>
        <begin position="174"/>
        <end position="288"/>
    </location>
</feature>
<evidence type="ECO:0000256" key="4">
    <source>
        <dbReference type="ARBA" id="ARBA00038984"/>
    </source>
</evidence>
<evidence type="ECO:0000256" key="2">
    <source>
        <dbReference type="ARBA" id="ARBA00023002"/>
    </source>
</evidence>
<dbReference type="EMBL" id="CH940649">
    <property type="protein sequence ID" value="EDW64499.2"/>
    <property type="molecule type" value="Genomic_DNA"/>
</dbReference>
<dbReference type="SMR" id="B4LQW0"/>
<dbReference type="GO" id="GO:0047837">
    <property type="term" value="F:D-xylose 1-dehydrogenase (NADP+) activity"/>
    <property type="evidence" value="ECO:0007669"/>
    <property type="project" value="UniProtKB-EC"/>
</dbReference>
<evidence type="ECO:0000256" key="5">
    <source>
        <dbReference type="ARBA" id="ARBA00040603"/>
    </source>
</evidence>
<dbReference type="Proteomes" id="UP000008792">
    <property type="component" value="Unassembled WGS sequence"/>
</dbReference>
<dbReference type="InParanoid" id="B4LQW0"/>
<keyword evidence="14" id="KW-1185">Reference proteome</keyword>
<evidence type="ECO:0000259" key="11">
    <source>
        <dbReference type="Pfam" id="PF01408"/>
    </source>
</evidence>
<evidence type="ECO:0000256" key="1">
    <source>
        <dbReference type="ARBA" id="ARBA00010928"/>
    </source>
</evidence>
<dbReference type="SUPFAM" id="SSF55347">
    <property type="entry name" value="Glyceraldehyde-3-phosphate dehydrogenase-like, C-terminal domain"/>
    <property type="match status" value="1"/>
</dbReference>
<dbReference type="SUPFAM" id="SSF51735">
    <property type="entry name" value="NAD(P)-binding Rossmann-fold domains"/>
    <property type="match status" value="1"/>
</dbReference>
<organism evidence="13 14">
    <name type="scientific">Drosophila virilis</name>
    <name type="common">Fruit fly</name>
    <dbReference type="NCBI Taxonomy" id="7244"/>
    <lineage>
        <taxon>Eukaryota</taxon>
        <taxon>Metazoa</taxon>
        <taxon>Ecdysozoa</taxon>
        <taxon>Arthropoda</taxon>
        <taxon>Hexapoda</taxon>
        <taxon>Insecta</taxon>
        <taxon>Pterygota</taxon>
        <taxon>Neoptera</taxon>
        <taxon>Endopterygota</taxon>
        <taxon>Diptera</taxon>
        <taxon>Brachycera</taxon>
        <taxon>Muscomorpha</taxon>
        <taxon>Ephydroidea</taxon>
        <taxon>Drosophilidae</taxon>
        <taxon>Drosophila</taxon>
    </lineage>
</organism>
<evidence type="ECO:0000256" key="9">
    <source>
        <dbReference type="ARBA" id="ARBA00047423"/>
    </source>
</evidence>
<dbReference type="Pfam" id="PF22725">
    <property type="entry name" value="GFO_IDH_MocA_C3"/>
    <property type="match status" value="1"/>
</dbReference>
<dbReference type="FunCoup" id="B4LQW0">
    <property type="interactions" value="71"/>
</dbReference>
<evidence type="ECO:0000256" key="8">
    <source>
        <dbReference type="ARBA" id="ARBA00043025"/>
    </source>
</evidence>
<protein>
    <recommendedName>
        <fullName evidence="5">Trans-1,2-dihydrobenzene-1,2-diol dehydrogenase</fullName>
        <ecNumber evidence="4">1.1.1.179</ecNumber>
        <ecNumber evidence="3">1.3.1.20</ecNumber>
    </recommendedName>
    <alternativeName>
        <fullName evidence="8">D-xylose 1-dehydrogenase</fullName>
    </alternativeName>
    <alternativeName>
        <fullName evidence="7">D-xylose-NADP dehydrogenase</fullName>
    </alternativeName>
    <alternativeName>
        <fullName evidence="6">Dimeric dihydrodiol dehydrogenase</fullName>
    </alternativeName>
</protein>
<dbReference type="Gene3D" id="3.30.360.10">
    <property type="entry name" value="Dihydrodipicolinate Reductase, domain 2"/>
    <property type="match status" value="1"/>
</dbReference>
<dbReference type="EC" id="1.3.1.20" evidence="3"/>
<gene>
    <name evidence="13" type="primary">Dvir\GJ22215</name>
    <name evidence="13" type="ORF">Dvir_GJ22215</name>
</gene>
<dbReference type="PANTHER" id="PTHR22604">
    <property type="entry name" value="OXIDOREDUCTASES"/>
    <property type="match status" value="1"/>
</dbReference>
<dbReference type="KEGG" id="dvi:6628921"/>
<dbReference type="InterPro" id="IPR036291">
    <property type="entry name" value="NAD(P)-bd_dom_sf"/>
</dbReference>
<evidence type="ECO:0000256" key="7">
    <source>
        <dbReference type="ARBA" id="ARBA00042988"/>
    </source>
</evidence>
<dbReference type="Pfam" id="PF01408">
    <property type="entry name" value="GFO_IDH_MocA"/>
    <property type="match status" value="1"/>
</dbReference>
<proteinExistence type="inferred from homology"/>
<dbReference type="AlphaFoldDB" id="B4LQW0"/>
<dbReference type="EC" id="1.1.1.179" evidence="4"/>
<accession>B4LQW0</accession>
<dbReference type="Gene3D" id="3.40.50.720">
    <property type="entry name" value="NAD(P)-binding Rossmann-like Domain"/>
    <property type="match status" value="1"/>
</dbReference>
<keyword evidence="2 13" id="KW-0560">Oxidoreductase</keyword>
<evidence type="ECO:0000256" key="10">
    <source>
        <dbReference type="ARBA" id="ARBA00049233"/>
    </source>
</evidence>
<evidence type="ECO:0000256" key="3">
    <source>
        <dbReference type="ARBA" id="ARBA00038853"/>
    </source>
</evidence>
<evidence type="ECO:0000256" key="6">
    <source>
        <dbReference type="ARBA" id="ARBA00042926"/>
    </source>
</evidence>
<dbReference type="InterPro" id="IPR050984">
    <property type="entry name" value="Gfo/Idh/MocA_domain"/>
</dbReference>
<evidence type="ECO:0000313" key="13">
    <source>
        <dbReference type="EMBL" id="EDW64499.2"/>
    </source>
</evidence>
<feature type="domain" description="Gfo/Idh/MocA-like oxidoreductase N-terminal" evidence="11">
    <location>
        <begin position="45"/>
        <end position="164"/>
    </location>
</feature>
<comment type="similarity">
    <text evidence="1">Belongs to the Gfo/Idh/MocA family.</text>
</comment>
<dbReference type="eggNOG" id="KOG2741">
    <property type="taxonomic scope" value="Eukaryota"/>
</dbReference>
<dbReference type="GO" id="GO:0047115">
    <property type="term" value="F:trans-1,2-dihydrobenzene-1,2-diol dehydrogenase activity"/>
    <property type="evidence" value="ECO:0007669"/>
    <property type="project" value="UniProtKB-EC"/>
</dbReference>
<dbReference type="GO" id="GO:0000166">
    <property type="term" value="F:nucleotide binding"/>
    <property type="evidence" value="ECO:0007669"/>
    <property type="project" value="InterPro"/>
</dbReference>
<dbReference type="InterPro" id="IPR055170">
    <property type="entry name" value="GFO_IDH_MocA-like_dom"/>
</dbReference>
<name>B4LQW0_DROVI</name>